<evidence type="ECO:0000313" key="3">
    <source>
        <dbReference type="Proteomes" id="UP000237441"/>
    </source>
</evidence>
<evidence type="ECO:0000313" key="2">
    <source>
        <dbReference type="EMBL" id="PQK16460.1"/>
    </source>
</evidence>
<feature type="region of interest" description="Disordered" evidence="1">
    <location>
        <begin position="237"/>
        <end position="256"/>
    </location>
</feature>
<feature type="region of interest" description="Disordered" evidence="1">
    <location>
        <begin position="265"/>
        <end position="287"/>
    </location>
</feature>
<comment type="caution">
    <text evidence="2">The sequence shown here is derived from an EMBL/GenBank/DDBJ whole genome shotgun (WGS) entry which is preliminary data.</text>
</comment>
<feature type="compositionally biased region" description="Polar residues" evidence="1">
    <location>
        <begin position="164"/>
        <end position="175"/>
    </location>
</feature>
<sequence>MTLPGTLEPCDRKLMNPCAATFEPDGSTIQQCHSADTAVLCNDDPRGPNPSKLEGPTPEFLTISSTVERHYAGNHPASWSLDHPSRYAPYYAFPDFIFGLPMNVNSSGDSPENTYFHHPSLWLSPVPLPFASPLYQHYHLLPPYSTHPFIKEAAIGVTSRDIESSGNANSAMQPSQHRDNYSRSSGHIESPVCSNVTSQRGSRRESANARQFSAPSSNSYATLARSSVRKGFIGDATSRVHQSSRRAPANAPLEPADFRRRLGSRTKHEAPLSAASPDTPLWSHSKRWTSGEKKELMAYQKMRQNIHYIGADGSPFLPENAAELAALKVMMAEERRRVIAIKVERLTAELSEKGTLSSRTLTKGHSLFASMGNCFDREDRTKDGAWPTIVQLKEEGDRRADGARRQLPHPATVYGGSWPRNISVDLLGGQSFGIWPVDGLAGGEEGGSHGLDEKDIPSWLWELIDIDA</sequence>
<dbReference type="EMBL" id="JRHA01000006">
    <property type="protein sequence ID" value="PQK16460.1"/>
    <property type="molecule type" value="Genomic_DNA"/>
</dbReference>
<name>A0A2S7YJV4_BEABA</name>
<proteinExistence type="predicted"/>
<feature type="region of interest" description="Disordered" evidence="1">
    <location>
        <begin position="161"/>
        <end position="219"/>
    </location>
</feature>
<organism evidence="2 3">
    <name type="scientific">Beauveria bassiana</name>
    <name type="common">White muscardine disease fungus</name>
    <name type="synonym">Tritirachium shiotae</name>
    <dbReference type="NCBI Taxonomy" id="176275"/>
    <lineage>
        <taxon>Eukaryota</taxon>
        <taxon>Fungi</taxon>
        <taxon>Dikarya</taxon>
        <taxon>Ascomycota</taxon>
        <taxon>Pezizomycotina</taxon>
        <taxon>Sordariomycetes</taxon>
        <taxon>Hypocreomycetidae</taxon>
        <taxon>Hypocreales</taxon>
        <taxon>Cordycipitaceae</taxon>
        <taxon>Beauveria</taxon>
    </lineage>
</organism>
<feature type="compositionally biased region" description="Polar residues" evidence="1">
    <location>
        <begin position="182"/>
        <end position="200"/>
    </location>
</feature>
<protein>
    <submittedName>
        <fullName evidence="2">Uncharacterized protein</fullName>
    </submittedName>
</protein>
<dbReference type="OrthoDB" id="4870389at2759"/>
<gene>
    <name evidence="2" type="ORF">BB8028_0006g07800</name>
</gene>
<accession>A0A2S7YJV4</accession>
<evidence type="ECO:0000256" key="1">
    <source>
        <dbReference type="SAM" id="MobiDB-lite"/>
    </source>
</evidence>
<dbReference type="AlphaFoldDB" id="A0A2S7YJV4"/>
<dbReference type="Proteomes" id="UP000237441">
    <property type="component" value="Unassembled WGS sequence"/>
</dbReference>
<reference evidence="2 3" key="1">
    <citation type="submission" date="2016-07" db="EMBL/GenBank/DDBJ databases">
        <title>Comparative genomics of the entomopathogenic fungus Beauveria bassiana.</title>
        <authorList>
            <person name="Valero Jimenez C.A."/>
            <person name="Zwaan B.J."/>
            <person name="Van Kan J.A."/>
            <person name="Takken W."/>
            <person name="Debets A.J."/>
            <person name="Schoustra S.E."/>
            <person name="Koenraadt C.J."/>
        </authorList>
    </citation>
    <scope>NUCLEOTIDE SEQUENCE [LARGE SCALE GENOMIC DNA]</scope>
    <source>
        <strain evidence="2 3">ARSEF 8028</strain>
    </source>
</reference>
<feature type="compositionally biased region" description="Polar residues" evidence="1">
    <location>
        <begin position="208"/>
        <end position="219"/>
    </location>
</feature>